<evidence type="ECO:0000259" key="6">
    <source>
        <dbReference type="PROSITE" id="PS50111"/>
    </source>
</evidence>
<protein>
    <submittedName>
        <fullName evidence="8">Methyl-accepting chemotaxis protein</fullName>
    </submittedName>
</protein>
<dbReference type="InterPro" id="IPR004089">
    <property type="entry name" value="MCPsignal_dom"/>
</dbReference>
<evidence type="ECO:0000256" key="1">
    <source>
        <dbReference type="ARBA" id="ARBA00022500"/>
    </source>
</evidence>
<feature type="domain" description="Methyl-accepting transducer" evidence="6">
    <location>
        <begin position="285"/>
        <end position="543"/>
    </location>
</feature>
<accession>A0ABR7MUT8</accession>
<proteinExistence type="inferred from homology"/>
<keyword evidence="5" id="KW-0472">Membrane</keyword>
<feature type="region of interest" description="Disordered" evidence="4">
    <location>
        <begin position="586"/>
        <end position="627"/>
    </location>
</feature>
<dbReference type="Pfam" id="PF00015">
    <property type="entry name" value="MCPsignal"/>
    <property type="match status" value="1"/>
</dbReference>
<dbReference type="Gene3D" id="1.10.287.950">
    <property type="entry name" value="Methyl-accepting chemotaxis protein"/>
    <property type="match status" value="1"/>
</dbReference>
<evidence type="ECO:0000256" key="2">
    <source>
        <dbReference type="ARBA" id="ARBA00029447"/>
    </source>
</evidence>
<comment type="similarity">
    <text evidence="2">Belongs to the methyl-accepting chemotaxis (MCP) protein family.</text>
</comment>
<dbReference type="PANTHER" id="PTHR43531">
    <property type="entry name" value="PROTEIN ICFG"/>
    <property type="match status" value="1"/>
</dbReference>
<dbReference type="SMART" id="SM00304">
    <property type="entry name" value="HAMP"/>
    <property type="match status" value="2"/>
</dbReference>
<keyword evidence="1" id="KW-0145">Chemotaxis</keyword>
<dbReference type="InterPro" id="IPR024478">
    <property type="entry name" value="HlyB_4HB_MCP"/>
</dbReference>
<dbReference type="PANTHER" id="PTHR43531:SF11">
    <property type="entry name" value="METHYL-ACCEPTING CHEMOTAXIS PROTEIN 3"/>
    <property type="match status" value="1"/>
</dbReference>
<dbReference type="InterPro" id="IPR051310">
    <property type="entry name" value="MCP_chemotaxis"/>
</dbReference>
<reference evidence="8 9" key="1">
    <citation type="submission" date="2020-08" db="EMBL/GenBank/DDBJ databases">
        <title>Genome public.</title>
        <authorList>
            <person name="Liu C."/>
            <person name="Sun Q."/>
        </authorList>
    </citation>
    <scope>NUCLEOTIDE SEQUENCE [LARGE SCALE GENOMIC DNA]</scope>
    <source>
        <strain evidence="8 9">BX3</strain>
    </source>
</reference>
<keyword evidence="3" id="KW-0807">Transducer</keyword>
<dbReference type="Proteomes" id="UP000637513">
    <property type="component" value="Unassembled WGS sequence"/>
</dbReference>
<keyword evidence="9" id="KW-1185">Reference proteome</keyword>
<dbReference type="RefSeq" id="WP_249304741.1">
    <property type="nucleotide sequence ID" value="NZ_JACRSW010000027.1"/>
</dbReference>
<dbReference type="CDD" id="cd06225">
    <property type="entry name" value="HAMP"/>
    <property type="match status" value="1"/>
</dbReference>
<dbReference type="SUPFAM" id="SSF58104">
    <property type="entry name" value="Methyl-accepting chemotaxis protein (MCP) signaling domain"/>
    <property type="match status" value="1"/>
</dbReference>
<evidence type="ECO:0000256" key="5">
    <source>
        <dbReference type="SAM" id="Phobius"/>
    </source>
</evidence>
<keyword evidence="5" id="KW-0812">Transmembrane</keyword>
<feature type="domain" description="HAMP" evidence="7">
    <location>
        <begin position="212"/>
        <end position="266"/>
    </location>
</feature>
<dbReference type="Pfam" id="PF00672">
    <property type="entry name" value="HAMP"/>
    <property type="match status" value="1"/>
</dbReference>
<feature type="transmembrane region" description="Helical" evidence="5">
    <location>
        <begin position="190"/>
        <end position="212"/>
    </location>
</feature>
<dbReference type="PROSITE" id="PS50111">
    <property type="entry name" value="CHEMOTAXIS_TRANSDUC_2"/>
    <property type="match status" value="1"/>
</dbReference>
<organism evidence="8 9">
    <name type="scientific">Jutongia hominis</name>
    <dbReference type="NCBI Taxonomy" id="2763664"/>
    <lineage>
        <taxon>Bacteria</taxon>
        <taxon>Bacillati</taxon>
        <taxon>Bacillota</taxon>
        <taxon>Clostridia</taxon>
        <taxon>Lachnospirales</taxon>
        <taxon>Lachnospiraceae</taxon>
        <taxon>Jutongia</taxon>
    </lineage>
</organism>
<evidence type="ECO:0000256" key="3">
    <source>
        <dbReference type="PROSITE-ProRule" id="PRU00284"/>
    </source>
</evidence>
<name>A0ABR7MUT8_9FIRM</name>
<dbReference type="Pfam" id="PF12729">
    <property type="entry name" value="4HB_MCP_1"/>
    <property type="match status" value="1"/>
</dbReference>
<keyword evidence="5" id="KW-1133">Transmembrane helix</keyword>
<dbReference type="PROSITE" id="PS50885">
    <property type="entry name" value="HAMP"/>
    <property type="match status" value="1"/>
</dbReference>
<dbReference type="InterPro" id="IPR003660">
    <property type="entry name" value="HAMP_dom"/>
</dbReference>
<evidence type="ECO:0000256" key="4">
    <source>
        <dbReference type="SAM" id="MobiDB-lite"/>
    </source>
</evidence>
<evidence type="ECO:0000259" key="7">
    <source>
        <dbReference type="PROSITE" id="PS50885"/>
    </source>
</evidence>
<sequence>MKNISFKVVIPQIVLAIVCIVSAVWGIRSTQYLKAESIQKSEENINAIHSLDTLSNDFQIMQKLLLTHFLTGNEDEIVVVRNKIDDTISNVEKEMKTYQKYVTDPTEKKLYSEFLEKYNSLHDLYMKSLKYSENEEKSDAIELANGDISDVESEMEGIVDNLISNRQKSAQRSAQEQSKTFDNSIGMNNALIVISIVISIIAIISCYITIVTPTKRSIKRLRNIIKKIENNQCDLGERIPVRTKDEVGQLVMGINSMLETLQSVIGDISDESVNLDQAIANVTESVGNANVNSSDVSEVMEQLAASMEEVAATISNVEDKVEAVGTNISAFAEKSDSIMKYAQTMQERAEGLEKSAIDSQSVTGQMTSEMIEKIKNAIENSRSVEQIENLTNQILSISSQTNLLALNASIEAARAGEAGKGFAVVADEIRQLADSSRETANNIQKINASVIAAVNELSDNSNQMVEYIDNTILPDYDGFVDSGRQYNQDSIYVNNEMLMFVKETDEITQITQELVKSIEQITQVVEDSALSVEEAAKGAVSLSNEIAKIQQDMNVSGNVATNMKKQCERFMDTDSANTVTEDIATSEMESIHETDSEAQEVSLETEEEAEDAAPTVEDSAQEQSVEE</sequence>
<evidence type="ECO:0000313" key="9">
    <source>
        <dbReference type="Proteomes" id="UP000637513"/>
    </source>
</evidence>
<gene>
    <name evidence="8" type="ORF">H8700_07260</name>
</gene>
<dbReference type="EMBL" id="JACRSW010000027">
    <property type="protein sequence ID" value="MBC8557503.1"/>
    <property type="molecule type" value="Genomic_DNA"/>
</dbReference>
<comment type="caution">
    <text evidence="8">The sequence shown here is derived from an EMBL/GenBank/DDBJ whole genome shotgun (WGS) entry which is preliminary data.</text>
</comment>
<dbReference type="SMART" id="SM00283">
    <property type="entry name" value="MA"/>
    <property type="match status" value="1"/>
</dbReference>
<evidence type="ECO:0000313" key="8">
    <source>
        <dbReference type="EMBL" id="MBC8557503.1"/>
    </source>
</evidence>